<dbReference type="GO" id="GO:0004476">
    <property type="term" value="F:mannose-6-phosphate isomerase activity"/>
    <property type="evidence" value="ECO:0007669"/>
    <property type="project" value="InterPro"/>
</dbReference>
<evidence type="ECO:0000313" key="9">
    <source>
        <dbReference type="EMBL" id="AVM42898.1"/>
    </source>
</evidence>
<evidence type="ECO:0000256" key="1">
    <source>
        <dbReference type="ARBA" id="ARBA00022723"/>
    </source>
</evidence>
<evidence type="ECO:0000256" key="6">
    <source>
        <dbReference type="PIRSR" id="PIRSR036894-2"/>
    </source>
</evidence>
<dbReference type="GO" id="GO:0005975">
    <property type="term" value="P:carbohydrate metabolic process"/>
    <property type="evidence" value="ECO:0007669"/>
    <property type="project" value="InterPro"/>
</dbReference>
<dbReference type="InterPro" id="IPR014628">
    <property type="entry name" value="Man6P_isomerase_Firm_short"/>
</dbReference>
<dbReference type="RefSeq" id="WP_106012846.1">
    <property type="nucleotide sequence ID" value="NZ_CP027226.1"/>
</dbReference>
<dbReference type="InterPro" id="IPR046457">
    <property type="entry name" value="PMI_typeI_cat"/>
</dbReference>
<dbReference type="InterPro" id="IPR014710">
    <property type="entry name" value="RmlC-like_jellyroll"/>
</dbReference>
<feature type="domain" description="Mannose-6-phosphate isomerase cupin" evidence="8">
    <location>
        <begin position="246"/>
        <end position="316"/>
    </location>
</feature>
<proteinExistence type="predicted"/>
<evidence type="ECO:0000259" key="8">
    <source>
        <dbReference type="Pfam" id="PF21621"/>
    </source>
</evidence>
<dbReference type="InterPro" id="IPR049071">
    <property type="entry name" value="MPI_cupin_dom"/>
</dbReference>
<dbReference type="GO" id="GO:0008270">
    <property type="term" value="F:zinc ion binding"/>
    <property type="evidence" value="ECO:0007669"/>
    <property type="project" value="InterPro"/>
</dbReference>
<dbReference type="CDD" id="cd07010">
    <property type="entry name" value="cupin_PMI_type_I_N_bac"/>
    <property type="match status" value="1"/>
</dbReference>
<dbReference type="PIRSF" id="PIRSF036894">
    <property type="entry name" value="PMI_Firm_short"/>
    <property type="match status" value="1"/>
</dbReference>
<keyword evidence="2 5" id="KW-0862">Zinc</keyword>
<feature type="binding site" evidence="5">
    <location>
        <position position="99"/>
    </location>
    <ligand>
        <name>Zn(2+)</name>
        <dbReference type="ChEBI" id="CHEBI:29105"/>
    </ligand>
</feature>
<dbReference type="OrthoDB" id="9808275at2"/>
<dbReference type="Pfam" id="PF20511">
    <property type="entry name" value="PMI_typeI_cat"/>
    <property type="match status" value="1"/>
</dbReference>
<evidence type="ECO:0000256" key="2">
    <source>
        <dbReference type="ARBA" id="ARBA00022833"/>
    </source>
</evidence>
<gene>
    <name evidence="9" type="ORF">C5Q98_06605</name>
</gene>
<dbReference type="Pfam" id="PF21621">
    <property type="entry name" value="MPI_cupin_dom"/>
    <property type="match status" value="1"/>
</dbReference>
<feature type="binding site" evidence="5">
    <location>
        <position position="116"/>
    </location>
    <ligand>
        <name>Zn(2+)</name>
        <dbReference type="ChEBI" id="CHEBI:29105"/>
    </ligand>
</feature>
<keyword evidence="9" id="KW-0413">Isomerase</keyword>
<dbReference type="Gene3D" id="2.60.120.10">
    <property type="entry name" value="Jelly Rolls"/>
    <property type="match status" value="2"/>
</dbReference>
<reference evidence="10" key="1">
    <citation type="submission" date="2018-02" db="EMBL/GenBank/DDBJ databases">
        <authorList>
            <person name="Holder M.E."/>
            <person name="Ajami N.J."/>
            <person name="Petrosino J.F."/>
        </authorList>
    </citation>
    <scope>NUCLEOTIDE SEQUENCE [LARGE SCALE GENOMIC DNA]</scope>
    <source>
        <strain evidence="10">CCUG 47711</strain>
    </source>
</reference>
<keyword evidence="1 5" id="KW-0479">Metal-binding</keyword>
<accession>A0A2S0KPG3</accession>
<feature type="binding site" evidence="5">
    <location>
        <position position="174"/>
    </location>
    <ligand>
        <name>Zn(2+)</name>
        <dbReference type="ChEBI" id="CHEBI:29105"/>
    </ligand>
</feature>
<evidence type="ECO:0000259" key="7">
    <source>
        <dbReference type="Pfam" id="PF20511"/>
    </source>
</evidence>
<feature type="active site" evidence="6">
    <location>
        <position position="194"/>
    </location>
</feature>
<evidence type="ECO:0000313" key="10">
    <source>
        <dbReference type="Proteomes" id="UP000237947"/>
    </source>
</evidence>
<evidence type="ECO:0000256" key="4">
    <source>
        <dbReference type="ARBA" id="ARBA00030762"/>
    </source>
</evidence>
<keyword evidence="10" id="KW-1185">Reference proteome</keyword>
<comment type="cofactor">
    <cofactor evidence="5">
        <name>Zn(2+)</name>
        <dbReference type="ChEBI" id="CHEBI:29105"/>
    </cofactor>
    <text evidence="5">Binds 1 zinc ion per subunit.</text>
</comment>
<dbReference type="InterPro" id="IPR011051">
    <property type="entry name" value="RmlC_Cupin_sf"/>
</dbReference>
<dbReference type="AlphaFoldDB" id="A0A2S0KPG3"/>
<sequence length="324" mass="35678">MNKIFKLKPAISPKVWGGTRLANEFDKAEPGTQIGETWEISAHADGEAIIENGELAGKTLAAVVKENPEVMGTYPNEIGYFPILTKFIDAKSALSIQVHPDDEYAHKNEGDNGKTEMWYIIGAEEGSFIYLGPKETLNEAEAREKLKDGTFAELLRPFEVQPGDCFYVPSGTIHAIGVGVLVYEIQQSSNITYRLFDYNRPGSDGKPRELHVEQSFAVMDLDPVDMKNVSLAKDRKSGEEKLFYGKHFQTDLITVDGERNLEVGDESFLGLTIIEGEAKASRGNEEVELKLGETIFVPAGSDSVLLSGNCRAIISRVQPSESDV</sequence>
<dbReference type="EMBL" id="CP027226">
    <property type="protein sequence ID" value="AVM42898.1"/>
    <property type="molecule type" value="Genomic_DNA"/>
</dbReference>
<dbReference type="PANTHER" id="PTHR42742:SF3">
    <property type="entry name" value="FRUCTOKINASE"/>
    <property type="match status" value="1"/>
</dbReference>
<evidence type="ECO:0000256" key="3">
    <source>
        <dbReference type="ARBA" id="ARBA00029741"/>
    </source>
</evidence>
<name>A0A2S0KPG3_9FIRM</name>
<dbReference type="PANTHER" id="PTHR42742">
    <property type="entry name" value="TRANSCRIPTIONAL REPRESSOR MPRA"/>
    <property type="match status" value="1"/>
</dbReference>
<dbReference type="SUPFAM" id="SSF51182">
    <property type="entry name" value="RmlC-like cupins"/>
    <property type="match status" value="1"/>
</dbReference>
<dbReference type="Proteomes" id="UP000237947">
    <property type="component" value="Chromosome"/>
</dbReference>
<evidence type="ECO:0000256" key="5">
    <source>
        <dbReference type="PIRSR" id="PIRSR036894-1"/>
    </source>
</evidence>
<feature type="domain" description="Phosphomannose isomerase type I catalytic" evidence="7">
    <location>
        <begin position="4"/>
        <end position="107"/>
    </location>
</feature>
<organism evidence="9 10">
    <name type="scientific">Fastidiosipila sanguinis</name>
    <dbReference type="NCBI Taxonomy" id="236753"/>
    <lineage>
        <taxon>Bacteria</taxon>
        <taxon>Bacillati</taxon>
        <taxon>Bacillota</taxon>
        <taxon>Clostridia</taxon>
        <taxon>Eubacteriales</taxon>
        <taxon>Oscillospiraceae</taxon>
        <taxon>Fastidiosipila</taxon>
    </lineage>
</organism>
<protein>
    <recommendedName>
        <fullName evidence="3">Phosphohexomutase</fullName>
    </recommendedName>
    <alternativeName>
        <fullName evidence="4">Phosphomannose isomerase</fullName>
    </alternativeName>
</protein>
<dbReference type="KEGG" id="fsa:C5Q98_06605"/>
<dbReference type="InterPro" id="IPR051804">
    <property type="entry name" value="Carb_Metab_Reg_Kinase/Isom"/>
</dbReference>